<proteinExistence type="predicted"/>
<protein>
    <submittedName>
        <fullName evidence="1">Uncharacterized protein</fullName>
    </submittedName>
</protein>
<dbReference type="Proteomes" id="UP000799754">
    <property type="component" value="Unassembled WGS sequence"/>
</dbReference>
<comment type="caution">
    <text evidence="1">The sequence shown here is derived from an EMBL/GenBank/DDBJ whole genome shotgun (WGS) entry which is preliminary data.</text>
</comment>
<name>A0ACB6SI59_9PLEO</name>
<sequence length="211" mass="23363">MMYGLVLTNLEPIVILFTHCRPIKKLWGPSTSGTCWPTRVRIYSVYVQVAYSVTTDLICAFLPADVLWNVKISPNTKFGVCALMSSGLLATVTAIIRASSLGTRTVDMSYDYCIAAIWANTELHLGIIATNLALGRMVWSFFTKDIISPRHSHTVRYSIGSGNATSLIRAQTVIRMRLTTFERGTLWTTPPGKPSSTWTSLRQTDKPASNI</sequence>
<organism evidence="1 2">
    <name type="scientific">Macroventuria anomochaeta</name>
    <dbReference type="NCBI Taxonomy" id="301207"/>
    <lineage>
        <taxon>Eukaryota</taxon>
        <taxon>Fungi</taxon>
        <taxon>Dikarya</taxon>
        <taxon>Ascomycota</taxon>
        <taxon>Pezizomycotina</taxon>
        <taxon>Dothideomycetes</taxon>
        <taxon>Pleosporomycetidae</taxon>
        <taxon>Pleosporales</taxon>
        <taxon>Pleosporineae</taxon>
        <taxon>Didymellaceae</taxon>
        <taxon>Macroventuria</taxon>
    </lineage>
</organism>
<dbReference type="EMBL" id="MU006701">
    <property type="protein sequence ID" value="KAF2633975.1"/>
    <property type="molecule type" value="Genomic_DNA"/>
</dbReference>
<evidence type="ECO:0000313" key="1">
    <source>
        <dbReference type="EMBL" id="KAF2633975.1"/>
    </source>
</evidence>
<keyword evidence="2" id="KW-1185">Reference proteome</keyword>
<reference evidence="1" key="1">
    <citation type="journal article" date="2020" name="Stud. Mycol.">
        <title>101 Dothideomycetes genomes: a test case for predicting lifestyles and emergence of pathogens.</title>
        <authorList>
            <person name="Haridas S."/>
            <person name="Albert R."/>
            <person name="Binder M."/>
            <person name="Bloem J."/>
            <person name="Labutti K."/>
            <person name="Salamov A."/>
            <person name="Andreopoulos B."/>
            <person name="Baker S."/>
            <person name="Barry K."/>
            <person name="Bills G."/>
            <person name="Bluhm B."/>
            <person name="Cannon C."/>
            <person name="Castanera R."/>
            <person name="Culley D."/>
            <person name="Daum C."/>
            <person name="Ezra D."/>
            <person name="Gonzalez J."/>
            <person name="Henrissat B."/>
            <person name="Kuo A."/>
            <person name="Liang C."/>
            <person name="Lipzen A."/>
            <person name="Lutzoni F."/>
            <person name="Magnuson J."/>
            <person name="Mondo S."/>
            <person name="Nolan M."/>
            <person name="Ohm R."/>
            <person name="Pangilinan J."/>
            <person name="Park H.-J."/>
            <person name="Ramirez L."/>
            <person name="Alfaro M."/>
            <person name="Sun H."/>
            <person name="Tritt A."/>
            <person name="Yoshinaga Y."/>
            <person name="Zwiers L.-H."/>
            <person name="Turgeon B."/>
            <person name="Goodwin S."/>
            <person name="Spatafora J."/>
            <person name="Crous P."/>
            <person name="Grigoriev I."/>
        </authorList>
    </citation>
    <scope>NUCLEOTIDE SEQUENCE</scope>
    <source>
        <strain evidence="1">CBS 525.71</strain>
    </source>
</reference>
<gene>
    <name evidence="1" type="ORF">BU25DRAFT_444573</name>
</gene>
<accession>A0ACB6SI59</accession>
<evidence type="ECO:0000313" key="2">
    <source>
        <dbReference type="Proteomes" id="UP000799754"/>
    </source>
</evidence>